<dbReference type="InterPro" id="IPR036140">
    <property type="entry name" value="PFN_sf"/>
</dbReference>
<comment type="caution">
    <text evidence="8">The sequence shown here is derived from an EMBL/GenBank/DDBJ whole genome shotgun (WGS) entry which is preliminary data.</text>
</comment>
<keyword evidence="5 6" id="KW-0206">Cytoskeleton</keyword>
<evidence type="ECO:0000256" key="7">
    <source>
        <dbReference type="RuleBase" id="RU003909"/>
    </source>
</evidence>
<dbReference type="PANTHER" id="PTHR11604">
    <property type="entry name" value="PROFILIN"/>
    <property type="match status" value="1"/>
</dbReference>
<comment type="similarity">
    <text evidence="2 7">Belongs to the profilin family.</text>
</comment>
<accession>A0A2V0PJL2</accession>
<evidence type="ECO:0000256" key="2">
    <source>
        <dbReference type="ARBA" id="ARBA00010058"/>
    </source>
</evidence>
<dbReference type="AlphaFoldDB" id="A0A2V0PJL2"/>
<dbReference type="GO" id="GO:0005938">
    <property type="term" value="C:cell cortex"/>
    <property type="evidence" value="ECO:0007669"/>
    <property type="project" value="TreeGrafter"/>
</dbReference>
<dbReference type="SMART" id="SM00392">
    <property type="entry name" value="PROF"/>
    <property type="match status" value="1"/>
</dbReference>
<comment type="function">
    <text evidence="6">Binds to actin and affects the structure of the cytoskeleton. At high concentrations, profilin prevents the polymerization of actin, whereas it enhances it at low concentrations.</text>
</comment>
<dbReference type="PANTHER" id="PTHR11604:SF0">
    <property type="entry name" value="PROFILIN"/>
    <property type="match status" value="1"/>
</dbReference>
<comment type="subunit">
    <text evidence="6">Occurs in many kinds of cells as a complex with monomeric actin in a 1:1 ratio.</text>
</comment>
<protein>
    <recommendedName>
        <fullName evidence="7">Profilin</fullName>
    </recommendedName>
</protein>
<dbReference type="InterPro" id="IPR048278">
    <property type="entry name" value="PFN"/>
</dbReference>
<evidence type="ECO:0000313" key="9">
    <source>
        <dbReference type="Proteomes" id="UP000247498"/>
    </source>
</evidence>
<sequence length="136" mass="14230">MSWDQYIEHLLVDLPNGGKLTSAAIVGQDGGIWAQSPGFPAVTPEQVTALMAGFDSMEKSGHAGELGGTGIKLGDIKYQVAPGDETVLRGKSKGGGCCIKRTNTALVVGIYDEPVTAGDCNVIVENLGDYLKGQEY</sequence>
<dbReference type="SMR" id="A0A2V0PJL2"/>
<keyword evidence="9" id="KW-1185">Reference proteome</keyword>
<dbReference type="FunCoup" id="A0A2V0PJL2">
    <property type="interactions" value="1062"/>
</dbReference>
<evidence type="ECO:0000256" key="4">
    <source>
        <dbReference type="ARBA" id="ARBA00023203"/>
    </source>
</evidence>
<dbReference type="InterPro" id="IPR027310">
    <property type="entry name" value="Profilin_CS"/>
</dbReference>
<dbReference type="Pfam" id="PF00235">
    <property type="entry name" value="Profilin"/>
    <property type="match status" value="1"/>
</dbReference>
<dbReference type="EMBL" id="BDRX01000185">
    <property type="protein sequence ID" value="GBF99991.1"/>
    <property type="molecule type" value="Genomic_DNA"/>
</dbReference>
<gene>
    <name evidence="8" type="ORF">Rsub_12718</name>
</gene>
<evidence type="ECO:0000256" key="5">
    <source>
        <dbReference type="ARBA" id="ARBA00023212"/>
    </source>
</evidence>
<dbReference type="CDD" id="cd00148">
    <property type="entry name" value="PROF"/>
    <property type="match status" value="1"/>
</dbReference>
<dbReference type="InParanoid" id="A0A2V0PJL2"/>
<dbReference type="Proteomes" id="UP000247498">
    <property type="component" value="Unassembled WGS sequence"/>
</dbReference>
<dbReference type="PRINTS" id="PR00392">
    <property type="entry name" value="PROFILIN"/>
</dbReference>
<dbReference type="GO" id="GO:0005856">
    <property type="term" value="C:cytoskeleton"/>
    <property type="evidence" value="ECO:0007669"/>
    <property type="project" value="UniProtKB-SubCell"/>
</dbReference>
<evidence type="ECO:0000256" key="3">
    <source>
        <dbReference type="ARBA" id="ARBA00022490"/>
    </source>
</evidence>
<dbReference type="Gene3D" id="3.30.450.30">
    <property type="entry name" value="Dynein light chain 2a, cytoplasmic"/>
    <property type="match status" value="1"/>
</dbReference>
<evidence type="ECO:0000313" key="8">
    <source>
        <dbReference type="EMBL" id="GBF99991.1"/>
    </source>
</evidence>
<dbReference type="InterPro" id="IPR005455">
    <property type="entry name" value="PFN_euk"/>
</dbReference>
<evidence type="ECO:0000256" key="6">
    <source>
        <dbReference type="RuleBase" id="RU003908"/>
    </source>
</evidence>
<evidence type="ECO:0000256" key="1">
    <source>
        <dbReference type="ARBA" id="ARBA00004245"/>
    </source>
</evidence>
<dbReference type="PRINTS" id="PR01640">
    <property type="entry name" value="PROFILINPLNT"/>
</dbReference>
<reference evidence="8 9" key="1">
    <citation type="journal article" date="2018" name="Sci. Rep.">
        <title>Raphidocelis subcapitata (=Pseudokirchneriella subcapitata) provides an insight into genome evolution and environmental adaptations in the Sphaeropleales.</title>
        <authorList>
            <person name="Suzuki S."/>
            <person name="Yamaguchi H."/>
            <person name="Nakajima N."/>
            <person name="Kawachi M."/>
        </authorList>
    </citation>
    <scope>NUCLEOTIDE SEQUENCE [LARGE SCALE GENOMIC DNA]</scope>
    <source>
        <strain evidence="8 9">NIES-35</strain>
    </source>
</reference>
<keyword evidence="3" id="KW-0963">Cytoplasm</keyword>
<dbReference type="STRING" id="307507.A0A2V0PJL2"/>
<dbReference type="SUPFAM" id="SSF55770">
    <property type="entry name" value="Profilin (actin-binding protein)"/>
    <property type="match status" value="1"/>
</dbReference>
<organism evidence="8 9">
    <name type="scientific">Raphidocelis subcapitata</name>
    <dbReference type="NCBI Taxonomy" id="307507"/>
    <lineage>
        <taxon>Eukaryota</taxon>
        <taxon>Viridiplantae</taxon>
        <taxon>Chlorophyta</taxon>
        <taxon>core chlorophytes</taxon>
        <taxon>Chlorophyceae</taxon>
        <taxon>CS clade</taxon>
        <taxon>Sphaeropleales</taxon>
        <taxon>Selenastraceae</taxon>
        <taxon>Raphidocelis</taxon>
    </lineage>
</organism>
<comment type="subcellular location">
    <subcellularLocation>
        <location evidence="1">Cytoplasm</location>
        <location evidence="1">Cytoskeleton</location>
    </subcellularLocation>
</comment>
<dbReference type="PROSITE" id="PS00414">
    <property type="entry name" value="PROFILIN"/>
    <property type="match status" value="1"/>
</dbReference>
<proteinExistence type="inferred from homology"/>
<dbReference type="OrthoDB" id="421374at2759"/>
<keyword evidence="4 7" id="KW-0009">Actin-binding</keyword>
<dbReference type="GO" id="GO:0003785">
    <property type="term" value="F:actin monomer binding"/>
    <property type="evidence" value="ECO:0007669"/>
    <property type="project" value="TreeGrafter"/>
</dbReference>
<name>A0A2V0PJL2_9CHLO</name>